<keyword evidence="5 7" id="KW-1133">Transmembrane helix</keyword>
<gene>
    <name evidence="8" type="ORF">A2799_04710</name>
</gene>
<evidence type="ECO:0000256" key="2">
    <source>
        <dbReference type="ARBA" id="ARBA00022475"/>
    </source>
</evidence>
<evidence type="ECO:0008006" key="10">
    <source>
        <dbReference type="Google" id="ProtNLM"/>
    </source>
</evidence>
<feature type="transmembrane region" description="Helical" evidence="7">
    <location>
        <begin position="46"/>
        <end position="67"/>
    </location>
</feature>
<comment type="caution">
    <text evidence="8">The sequence shown here is derived from an EMBL/GenBank/DDBJ whole genome shotgun (WGS) entry which is preliminary data.</text>
</comment>
<feature type="transmembrane region" description="Helical" evidence="7">
    <location>
        <begin position="13"/>
        <end position="34"/>
    </location>
</feature>
<dbReference type="PANTHER" id="PTHR30589:SF0">
    <property type="entry name" value="PHOSPHATIDYLGLYCEROL--PROLIPOPROTEIN DIACYLGLYCERYL TRANSFERASE"/>
    <property type="match status" value="1"/>
</dbReference>
<evidence type="ECO:0000313" key="9">
    <source>
        <dbReference type="Proteomes" id="UP000176850"/>
    </source>
</evidence>
<feature type="transmembrane region" description="Helical" evidence="7">
    <location>
        <begin position="79"/>
        <end position="103"/>
    </location>
</feature>
<evidence type="ECO:0000256" key="6">
    <source>
        <dbReference type="ARBA" id="ARBA00023136"/>
    </source>
</evidence>
<feature type="transmembrane region" description="Helical" evidence="7">
    <location>
        <begin position="159"/>
        <end position="178"/>
    </location>
</feature>
<dbReference type="GO" id="GO:0008961">
    <property type="term" value="F:phosphatidylglycerol-prolipoprotein diacylglyceryl transferase activity"/>
    <property type="evidence" value="ECO:0007669"/>
    <property type="project" value="InterPro"/>
</dbReference>
<dbReference type="EMBL" id="MFZH01000037">
    <property type="protein sequence ID" value="OGK18112.1"/>
    <property type="molecule type" value="Genomic_DNA"/>
</dbReference>
<keyword evidence="6 7" id="KW-0472">Membrane</keyword>
<organism evidence="8 9">
    <name type="scientific">Candidatus Roizmanbacteria bacterium RIFCSPHIGHO2_01_FULL_39_24</name>
    <dbReference type="NCBI Taxonomy" id="1802032"/>
    <lineage>
        <taxon>Bacteria</taxon>
        <taxon>Candidatus Roizmaniibacteriota</taxon>
    </lineage>
</organism>
<protein>
    <recommendedName>
        <fullName evidence="10">Prolipoprotein diacylglyceryl transferase</fullName>
    </recommendedName>
</protein>
<feature type="transmembrane region" description="Helical" evidence="7">
    <location>
        <begin position="222"/>
        <end position="245"/>
    </location>
</feature>
<feature type="transmembrane region" description="Helical" evidence="7">
    <location>
        <begin position="115"/>
        <end position="139"/>
    </location>
</feature>
<dbReference type="GO" id="GO:0042158">
    <property type="term" value="P:lipoprotein biosynthetic process"/>
    <property type="evidence" value="ECO:0007669"/>
    <property type="project" value="InterPro"/>
</dbReference>
<name>A0A1F7GHY4_9BACT</name>
<evidence type="ECO:0000256" key="3">
    <source>
        <dbReference type="ARBA" id="ARBA00022679"/>
    </source>
</evidence>
<keyword evidence="2" id="KW-1003">Cell membrane</keyword>
<evidence type="ECO:0000256" key="5">
    <source>
        <dbReference type="ARBA" id="ARBA00022989"/>
    </source>
</evidence>
<dbReference type="Pfam" id="PF01790">
    <property type="entry name" value="LGT"/>
    <property type="match status" value="1"/>
</dbReference>
<feature type="transmembrane region" description="Helical" evidence="7">
    <location>
        <begin position="190"/>
        <end position="210"/>
    </location>
</feature>
<evidence type="ECO:0000256" key="4">
    <source>
        <dbReference type="ARBA" id="ARBA00022692"/>
    </source>
</evidence>
<evidence type="ECO:0000256" key="7">
    <source>
        <dbReference type="SAM" id="Phobius"/>
    </source>
</evidence>
<dbReference type="AlphaFoldDB" id="A0A1F7GHY4"/>
<dbReference type="Proteomes" id="UP000176850">
    <property type="component" value="Unassembled WGS sequence"/>
</dbReference>
<keyword evidence="4 7" id="KW-0812">Transmembrane</keyword>
<dbReference type="PANTHER" id="PTHR30589">
    <property type="entry name" value="PROLIPOPROTEIN DIACYLGLYCERYL TRANSFERASE"/>
    <property type="match status" value="1"/>
</dbReference>
<reference evidence="8 9" key="1">
    <citation type="journal article" date="2016" name="Nat. Commun.">
        <title>Thousands of microbial genomes shed light on interconnected biogeochemical processes in an aquifer system.</title>
        <authorList>
            <person name="Anantharaman K."/>
            <person name="Brown C.T."/>
            <person name="Hug L.A."/>
            <person name="Sharon I."/>
            <person name="Castelle C.J."/>
            <person name="Probst A.J."/>
            <person name="Thomas B.C."/>
            <person name="Singh A."/>
            <person name="Wilkins M.J."/>
            <person name="Karaoz U."/>
            <person name="Brodie E.L."/>
            <person name="Williams K.H."/>
            <person name="Hubbard S.S."/>
            <person name="Banfield J.F."/>
        </authorList>
    </citation>
    <scope>NUCLEOTIDE SEQUENCE [LARGE SCALE GENOMIC DNA]</scope>
</reference>
<proteinExistence type="inferred from homology"/>
<evidence type="ECO:0000313" key="8">
    <source>
        <dbReference type="EMBL" id="OGK18112.1"/>
    </source>
</evidence>
<evidence type="ECO:0000256" key="1">
    <source>
        <dbReference type="ARBA" id="ARBA00007150"/>
    </source>
</evidence>
<accession>A0A1F7GHY4</accession>
<keyword evidence="3" id="KW-0808">Transferase</keyword>
<dbReference type="GO" id="GO:0005886">
    <property type="term" value="C:plasma membrane"/>
    <property type="evidence" value="ECO:0007669"/>
    <property type="project" value="InterPro"/>
</dbReference>
<dbReference type="InterPro" id="IPR001640">
    <property type="entry name" value="Lgt"/>
</dbReference>
<sequence>MVPILFTFGFLKIYTFGIFLVLALFWALFILWRIIKLTSYKEEDVFDIFFVSLTFALFFGRLLFFIANAETLKFDLLKFILINGYPGMSLIGCLLGGFLAFYVACRRKKIAPLDLVDYFTPSLFIALAIGKIGSFLSGVDSGTKTKFFLAVHYSGLDGTRHIVAIYESILFFIGAYICYRCLLQIRRQAFASGTALYLFVLIFSGTSMLLDKLKYNHLYLAGFSINFATSVILFGLAGCYFIYYFRSDIITKYKQYEQTFFKRNSRDTSQKTDK</sequence>
<comment type="similarity">
    <text evidence="1">Belongs to the Lgt family.</text>
</comment>